<dbReference type="InterPro" id="IPR011042">
    <property type="entry name" value="6-blade_b-propeller_TolB-like"/>
</dbReference>
<dbReference type="PROSITE" id="PS51257">
    <property type="entry name" value="PROKAR_LIPOPROTEIN"/>
    <property type="match status" value="1"/>
</dbReference>
<dbReference type="InterPro" id="IPR011659">
    <property type="entry name" value="WD40"/>
</dbReference>
<dbReference type="Gene3D" id="2.120.10.30">
    <property type="entry name" value="TolB, C-terminal domain"/>
    <property type="match status" value="2"/>
</dbReference>
<dbReference type="RefSeq" id="WP_032531184.1">
    <property type="nucleotide sequence ID" value="NZ_CP036553.1"/>
</dbReference>
<feature type="signal peptide" evidence="1">
    <location>
        <begin position="1"/>
        <end position="18"/>
    </location>
</feature>
<dbReference type="AlphaFoldDB" id="A0AAP9CYD9"/>
<sequence length="478" mass="54792">MKTTYILFMMALAWILQACTEQCQRPDLYTDSIPCIYPDYTGVTFPVNIAPPNFIIKEEADVFQTEIGVEKVTDILYTSKQPEVIIPSKAWKKLLQKAAGKEIFIRITLLKDGKWTRFADITDTVSNEMIDPYLAYRLLYPGYELWNEMGIYQRNLTNYEETPIAENKAFEKQCINCHTFNRNSPETMMIHVRGKSGGTLISKNGKVEKVNTKPEGAKNGGTYAAWHPTGRYIAFSMNEIQQFFHSSGQNPIEVSDLAADLMVYDTQKKTFLTDSLIYGDKYMETFPNWTPDGKMLYFCRGNAYKEKMPLDSIHYDLCRIGFDPESGKFGSLECVYKASEQGKSVSFPRVSPDGRYLMFTLSDYGNFSIWHPESELCLLTIDTGEIRLLNEVNSDDVESFHTWSSSGKWFVFSSKRLDGLWARPFFASFNPETGKAGKPFLLPQKDPRFYDTFTKTYNLPELIKEPVRNGNELIKAIH</sequence>
<evidence type="ECO:0000313" key="3">
    <source>
        <dbReference type="Proteomes" id="UP000028294"/>
    </source>
</evidence>
<dbReference type="Pfam" id="PF07676">
    <property type="entry name" value="PD40"/>
    <property type="match status" value="3"/>
</dbReference>
<protein>
    <submittedName>
        <fullName evidence="2">Cytochrome C biosynthesis protein</fullName>
    </submittedName>
</protein>
<dbReference type="SUPFAM" id="SSF82171">
    <property type="entry name" value="DPP6 N-terminal domain-like"/>
    <property type="match status" value="1"/>
</dbReference>
<name>A0AAP9CYD9_BACFG</name>
<gene>
    <name evidence="2" type="ORF">IA74_007775</name>
</gene>
<reference evidence="2 3" key="1">
    <citation type="submission" date="2019-03" db="EMBL/GenBank/DDBJ databases">
        <title>Complete genome assembly of MDR B. fragilis.</title>
        <authorList>
            <person name="Sydenham T.V."/>
            <person name="Hasman H."/>
            <person name="Justesen U.S."/>
        </authorList>
    </citation>
    <scope>NUCLEOTIDE SEQUENCE [LARGE SCALE GENOMIC DNA]</scope>
    <source>
        <strain evidence="2 3">DCMOUH0067B</strain>
    </source>
</reference>
<accession>A0AAP9CYD9</accession>
<dbReference type="Proteomes" id="UP000028294">
    <property type="component" value="Chromosome"/>
</dbReference>
<keyword evidence="1" id="KW-0732">Signal</keyword>
<organism evidence="2 3">
    <name type="scientific">Bacteroides fragilis</name>
    <dbReference type="NCBI Taxonomy" id="817"/>
    <lineage>
        <taxon>Bacteria</taxon>
        <taxon>Pseudomonadati</taxon>
        <taxon>Bacteroidota</taxon>
        <taxon>Bacteroidia</taxon>
        <taxon>Bacteroidales</taxon>
        <taxon>Bacteroidaceae</taxon>
        <taxon>Bacteroides</taxon>
    </lineage>
</organism>
<evidence type="ECO:0000256" key="1">
    <source>
        <dbReference type="SAM" id="SignalP"/>
    </source>
</evidence>
<dbReference type="EMBL" id="CP036553">
    <property type="protein sequence ID" value="QCQ36012.1"/>
    <property type="molecule type" value="Genomic_DNA"/>
</dbReference>
<feature type="chain" id="PRO_5042886763" evidence="1">
    <location>
        <begin position="19"/>
        <end position="478"/>
    </location>
</feature>
<evidence type="ECO:0000313" key="2">
    <source>
        <dbReference type="EMBL" id="QCQ36012.1"/>
    </source>
</evidence>
<proteinExistence type="predicted"/>